<gene>
    <name evidence="1" type="ORF">O0236_001315</name>
</gene>
<reference evidence="1" key="1">
    <citation type="submission" date="2024-08" db="EMBL/GenBank/DDBJ databases">
        <title>Lentilactobacillus sp. nov., isolated from tree bark.</title>
        <authorList>
            <person name="Phuengjayaem S."/>
            <person name="Tanasupawat S."/>
        </authorList>
    </citation>
    <scope>NUCLEOTIDE SEQUENCE</scope>
    <source>
        <strain evidence="1">SPB1-3</strain>
    </source>
</reference>
<sequence length="443" mass="48454">MKELKKFLTSKEVLVTLFLLIIYGCLIFAIYFNGYSGVPKKVDEMPVTIVNQDSKSKKLTNQLDDSLPFKYIHHSSNLSDTQQKLKDRKTYLIIAIPKNFSKDIGKNKSVDLNFYINQSNQSSVTTQMNAVATGVGNSVNQQVILKKGQAILAESQMKVLKQSLATQQKKMTAQVATQKQAIAAAPTAAQPQLEARLKQQTAAGSKKINQTAKAQETKIKQGVAKVYAPVGKSVKTKIHKVNPVRTGLNYSLAPFIVNLAIYIGSMLGTVVLFTAYSKETMKVGRLKAFVMLEIAMVLIAIISSGVTVAIISPSMHLGSDVFTQLWLNHALETFASFNLNSIMLMLFGILGTSVNVFLTMLQVVASGGMIPVVAMNGFYQAIHTVSPMYYSVTADFNIMYGGSGTTTLWMKLSLIIIALIVINLIIVSLKKSKPFATNFKAAE</sequence>
<protein>
    <submittedName>
        <fullName evidence="1">YhgE/Pip domain-containing protein</fullName>
    </submittedName>
</protein>
<accession>A0ACD5DF11</accession>
<evidence type="ECO:0000313" key="2">
    <source>
        <dbReference type="Proteomes" id="UP001149860"/>
    </source>
</evidence>
<keyword evidence="2" id="KW-1185">Reference proteome</keyword>
<dbReference type="EMBL" id="CP168151">
    <property type="protein sequence ID" value="XFD39972.1"/>
    <property type="molecule type" value="Genomic_DNA"/>
</dbReference>
<proteinExistence type="predicted"/>
<organism evidence="1 2">
    <name type="scientific">Lentilactobacillus terminaliae</name>
    <dbReference type="NCBI Taxonomy" id="3003483"/>
    <lineage>
        <taxon>Bacteria</taxon>
        <taxon>Bacillati</taxon>
        <taxon>Bacillota</taxon>
        <taxon>Bacilli</taxon>
        <taxon>Lactobacillales</taxon>
        <taxon>Lactobacillaceae</taxon>
        <taxon>Lentilactobacillus</taxon>
    </lineage>
</organism>
<evidence type="ECO:0000313" key="1">
    <source>
        <dbReference type="EMBL" id="XFD39972.1"/>
    </source>
</evidence>
<dbReference type="Proteomes" id="UP001149860">
    <property type="component" value="Chromosome"/>
</dbReference>
<name>A0ACD5DF11_9LACO</name>